<evidence type="ECO:0000313" key="2">
    <source>
        <dbReference type="Proteomes" id="UP000094828"/>
    </source>
</evidence>
<organism evidence="1 2">
    <name type="scientific">Planctopirus hydrillae</name>
    <dbReference type="NCBI Taxonomy" id="1841610"/>
    <lineage>
        <taxon>Bacteria</taxon>
        <taxon>Pseudomonadati</taxon>
        <taxon>Planctomycetota</taxon>
        <taxon>Planctomycetia</taxon>
        <taxon>Planctomycetales</taxon>
        <taxon>Planctomycetaceae</taxon>
        <taxon>Planctopirus</taxon>
    </lineage>
</organism>
<sequence>MAATPSHGPKNCPALITGLTPALLNERLLAEPALNGRQKTKHQSRFRIRYDRGQQIIHAGTTRHSSLPAIAC</sequence>
<dbReference type="AlphaFoldDB" id="A0A1C3E8R5"/>
<reference evidence="1 2" key="1">
    <citation type="submission" date="2016-05" db="EMBL/GenBank/DDBJ databases">
        <title>Genomic and physiological characterization of Planctopirus sp. isolated from fresh water lake.</title>
        <authorList>
            <person name="Subhash Y."/>
            <person name="Ramana C."/>
        </authorList>
    </citation>
    <scope>NUCLEOTIDE SEQUENCE [LARGE SCALE GENOMIC DNA]</scope>
    <source>
        <strain evidence="1 2">JC280</strain>
    </source>
</reference>
<proteinExistence type="predicted"/>
<gene>
    <name evidence="1" type="ORF">A6X21_08150</name>
</gene>
<evidence type="ECO:0000313" key="1">
    <source>
        <dbReference type="EMBL" id="ODA29632.1"/>
    </source>
</evidence>
<dbReference type="EMBL" id="LYDR01000127">
    <property type="protein sequence ID" value="ODA29632.1"/>
    <property type="molecule type" value="Genomic_DNA"/>
</dbReference>
<dbReference type="Proteomes" id="UP000094828">
    <property type="component" value="Unassembled WGS sequence"/>
</dbReference>
<keyword evidence="2" id="KW-1185">Reference proteome</keyword>
<name>A0A1C3E8R5_9PLAN</name>
<comment type="caution">
    <text evidence="1">The sequence shown here is derived from an EMBL/GenBank/DDBJ whole genome shotgun (WGS) entry which is preliminary data.</text>
</comment>
<accession>A0A1C3E8R5</accession>
<protein>
    <submittedName>
        <fullName evidence="1">Uncharacterized protein</fullName>
    </submittedName>
</protein>